<gene>
    <name evidence="2" type="ORF">GPM918_LOCUS14914</name>
    <name evidence="3" type="ORF">SRO942_LOCUS14914</name>
</gene>
<dbReference type="EMBL" id="CAJOBC010003663">
    <property type="protein sequence ID" value="CAF3794944.1"/>
    <property type="molecule type" value="Genomic_DNA"/>
</dbReference>
<feature type="region of interest" description="Disordered" evidence="1">
    <location>
        <begin position="1"/>
        <end position="22"/>
    </location>
</feature>
<name>A0A814II04_9BILA</name>
<dbReference type="Proteomes" id="UP000681722">
    <property type="component" value="Unassembled WGS sequence"/>
</dbReference>
<protein>
    <submittedName>
        <fullName evidence="2">Uncharacterized protein</fullName>
    </submittedName>
</protein>
<sequence length="265" mass="28486">MPQILKHATRESEDGISGLPSERGKNGGNIYFIANKEFRGKMNIEKFITLVGDGGKGGSGGYAGNGHNGKDGTDASEENTVPFYSFDDHHLIKGTECTRGGDGGRGGHAGDVHKNNTVRFFPFYGHHLTKGTEGTRGGDGGRGADAGLGAFGGHAGDVHIEENQRLITMKFAEIIESKDKSNTNGELGLPGQGGKGGSDGNDILYVKGYYISKNKAHRGHIELVDTEDSFFGEYKVNFKFKKKIVKSYEMEIISGKSTDVQLKTH</sequence>
<dbReference type="Proteomes" id="UP000663829">
    <property type="component" value="Unassembled WGS sequence"/>
</dbReference>
<evidence type="ECO:0000313" key="3">
    <source>
        <dbReference type="EMBL" id="CAF3794944.1"/>
    </source>
</evidence>
<evidence type="ECO:0000256" key="1">
    <source>
        <dbReference type="SAM" id="MobiDB-lite"/>
    </source>
</evidence>
<proteinExistence type="predicted"/>
<reference evidence="2" key="1">
    <citation type="submission" date="2021-02" db="EMBL/GenBank/DDBJ databases">
        <authorList>
            <person name="Nowell W R."/>
        </authorList>
    </citation>
    <scope>NUCLEOTIDE SEQUENCE</scope>
</reference>
<evidence type="ECO:0000313" key="2">
    <source>
        <dbReference type="EMBL" id="CAF1023664.1"/>
    </source>
</evidence>
<accession>A0A814II04</accession>
<dbReference type="AlphaFoldDB" id="A0A814II04"/>
<organism evidence="2 4">
    <name type="scientific">Didymodactylos carnosus</name>
    <dbReference type="NCBI Taxonomy" id="1234261"/>
    <lineage>
        <taxon>Eukaryota</taxon>
        <taxon>Metazoa</taxon>
        <taxon>Spiralia</taxon>
        <taxon>Gnathifera</taxon>
        <taxon>Rotifera</taxon>
        <taxon>Eurotatoria</taxon>
        <taxon>Bdelloidea</taxon>
        <taxon>Philodinida</taxon>
        <taxon>Philodinidae</taxon>
        <taxon>Didymodactylos</taxon>
    </lineage>
</organism>
<dbReference type="EMBL" id="CAJNOQ010003663">
    <property type="protein sequence ID" value="CAF1023664.1"/>
    <property type="molecule type" value="Genomic_DNA"/>
</dbReference>
<keyword evidence="4" id="KW-1185">Reference proteome</keyword>
<comment type="caution">
    <text evidence="2">The sequence shown here is derived from an EMBL/GenBank/DDBJ whole genome shotgun (WGS) entry which is preliminary data.</text>
</comment>
<evidence type="ECO:0000313" key="4">
    <source>
        <dbReference type="Proteomes" id="UP000663829"/>
    </source>
</evidence>